<feature type="binding site" evidence="10">
    <location>
        <position position="75"/>
    </location>
    <ligand>
        <name>[4Fe-4S] cluster</name>
        <dbReference type="ChEBI" id="CHEBI:49883"/>
        <label>1</label>
    </ligand>
</feature>
<feature type="binding site" evidence="10">
    <location>
        <position position="152"/>
    </location>
    <ligand>
        <name>[4Fe-4S] cluster</name>
        <dbReference type="ChEBI" id="CHEBI:49883"/>
        <label>3</label>
    </ligand>
</feature>
<feature type="domain" description="4Fe-4S ferredoxin-type" evidence="11">
    <location>
        <begin position="164"/>
        <end position="193"/>
    </location>
</feature>
<keyword evidence="1 10" id="KW-0813">Transport</keyword>
<dbReference type="PANTHER" id="PTHR43560:SF1">
    <property type="entry name" value="ION-TRANSLOCATING OXIDOREDUCTASE COMPLEX SUBUNIT B"/>
    <property type="match status" value="1"/>
</dbReference>
<dbReference type="InterPro" id="IPR010207">
    <property type="entry name" value="Elect_transpt_cplx_RnfB/RsxB"/>
</dbReference>
<reference evidence="13" key="2">
    <citation type="submission" date="2021-04" db="EMBL/GenBank/DDBJ databases">
        <authorList>
            <person name="Gilroy R."/>
        </authorList>
    </citation>
    <scope>NUCLEOTIDE SEQUENCE</scope>
    <source>
        <strain evidence="13">ChiHecec1B25-7008</strain>
    </source>
</reference>
<comment type="subunit">
    <text evidence="10">The complex is composed of six subunits: RnfA, RnfB, RnfC, RnfD, RnfE and RnfG.</text>
</comment>
<proteinExistence type="inferred from homology"/>
<dbReference type="HAMAP" id="MF_00463">
    <property type="entry name" value="RsxB_RnfB"/>
    <property type="match status" value="1"/>
</dbReference>
<dbReference type="Pfam" id="PF12838">
    <property type="entry name" value="Fer4_7"/>
    <property type="match status" value="2"/>
</dbReference>
<keyword evidence="4 10" id="KW-0677">Repeat</keyword>
<evidence type="ECO:0000313" key="14">
    <source>
        <dbReference type="Proteomes" id="UP000823860"/>
    </source>
</evidence>
<dbReference type="Pfam" id="PF04060">
    <property type="entry name" value="FeS"/>
    <property type="match status" value="1"/>
</dbReference>
<dbReference type="SUPFAM" id="SSF54862">
    <property type="entry name" value="4Fe-4S ferredoxins"/>
    <property type="match status" value="3"/>
</dbReference>
<evidence type="ECO:0000256" key="10">
    <source>
        <dbReference type="HAMAP-Rule" id="MF_00463"/>
    </source>
</evidence>
<evidence type="ECO:0000256" key="6">
    <source>
        <dbReference type="ARBA" id="ARBA00022982"/>
    </source>
</evidence>
<evidence type="ECO:0000256" key="8">
    <source>
        <dbReference type="ARBA" id="ARBA00023014"/>
    </source>
</evidence>
<feature type="domain" description="4Fe-4S" evidence="12">
    <location>
        <begin position="32"/>
        <end position="92"/>
    </location>
</feature>
<dbReference type="GO" id="GO:0009055">
    <property type="term" value="F:electron transfer activity"/>
    <property type="evidence" value="ECO:0007669"/>
    <property type="project" value="InterPro"/>
</dbReference>
<protein>
    <recommendedName>
        <fullName evidence="10">Ion-translocating oxidoreductase complex subunit B</fullName>
        <ecNumber evidence="10">7.-.-.-</ecNumber>
    </recommendedName>
    <alternativeName>
        <fullName evidence="10">Rnf electron transport complex subunit B</fullName>
    </alternativeName>
</protein>
<comment type="cofactor">
    <cofactor evidence="10">
        <name>[4Fe-4S] cluster</name>
        <dbReference type="ChEBI" id="CHEBI:49883"/>
    </cofactor>
    <text evidence="10">Binds 3 [4Fe-4S] clusters.</text>
</comment>
<dbReference type="Gene3D" id="3.30.70.20">
    <property type="match status" value="2"/>
</dbReference>
<keyword evidence="3 10" id="KW-0479">Metal-binding</keyword>
<keyword evidence="9 10" id="KW-0472">Membrane</keyword>
<feature type="binding site" evidence="10">
    <location>
        <position position="138"/>
    </location>
    <ligand>
        <name>[4Fe-4S] cluster</name>
        <dbReference type="ChEBI" id="CHEBI:49883"/>
        <label>2</label>
    </ligand>
</feature>
<feature type="binding site" evidence="10">
    <location>
        <position position="49"/>
    </location>
    <ligand>
        <name>[4Fe-4S] cluster</name>
        <dbReference type="ChEBI" id="CHEBI:49883"/>
        <label>1</label>
    </ligand>
</feature>
<evidence type="ECO:0000313" key="13">
    <source>
        <dbReference type="EMBL" id="HJA83428.1"/>
    </source>
</evidence>
<organism evidence="13 14">
    <name type="scientific">Candidatus Bacteroides intestinavium</name>
    <dbReference type="NCBI Taxonomy" id="2838469"/>
    <lineage>
        <taxon>Bacteria</taxon>
        <taxon>Pseudomonadati</taxon>
        <taxon>Bacteroidota</taxon>
        <taxon>Bacteroidia</taxon>
        <taxon>Bacteroidales</taxon>
        <taxon>Bacteroidaceae</taxon>
        <taxon>Bacteroides</taxon>
    </lineage>
</organism>
<keyword evidence="7 10" id="KW-0408">Iron</keyword>
<comment type="subcellular location">
    <subcellularLocation>
        <location evidence="10">Cell membrane</location>
    </subcellularLocation>
</comment>
<feature type="binding site" evidence="10">
    <location>
        <position position="173"/>
    </location>
    <ligand>
        <name>[4Fe-4S] cluster</name>
        <dbReference type="ChEBI" id="CHEBI:49883"/>
        <label>3</label>
    </ligand>
</feature>
<dbReference type="GO" id="GO:0005886">
    <property type="term" value="C:plasma membrane"/>
    <property type="evidence" value="ECO:0007669"/>
    <property type="project" value="UniProtKB-SubCell"/>
</dbReference>
<name>A0A9D2HSR4_9BACE</name>
<dbReference type="Gene3D" id="1.10.15.40">
    <property type="entry name" value="Electron transport complex subunit B, putative Fe-S cluster"/>
    <property type="match status" value="1"/>
</dbReference>
<dbReference type="PROSITE" id="PS00198">
    <property type="entry name" value="4FE4S_FER_1"/>
    <property type="match status" value="2"/>
</dbReference>
<evidence type="ECO:0000259" key="12">
    <source>
        <dbReference type="PROSITE" id="PS51656"/>
    </source>
</evidence>
<dbReference type="GO" id="GO:0051539">
    <property type="term" value="F:4 iron, 4 sulfur cluster binding"/>
    <property type="evidence" value="ECO:0007669"/>
    <property type="project" value="UniProtKB-UniRule"/>
</dbReference>
<evidence type="ECO:0000256" key="9">
    <source>
        <dbReference type="ARBA" id="ARBA00023136"/>
    </source>
</evidence>
<feature type="binding site" evidence="10">
    <location>
        <position position="57"/>
    </location>
    <ligand>
        <name>[4Fe-4S] cluster</name>
        <dbReference type="ChEBI" id="CHEBI:49883"/>
        <label>1</label>
    </ligand>
</feature>
<dbReference type="PANTHER" id="PTHR43560">
    <property type="entry name" value="ION-TRANSLOCATING OXIDOREDUCTASE COMPLEX SUBUNIT B"/>
    <property type="match status" value="1"/>
</dbReference>
<dbReference type="EMBL" id="DWZE01000066">
    <property type="protein sequence ID" value="HJA83428.1"/>
    <property type="molecule type" value="Genomic_DNA"/>
</dbReference>
<reference evidence="13" key="1">
    <citation type="journal article" date="2021" name="PeerJ">
        <title>Extensive microbial diversity within the chicken gut microbiome revealed by metagenomics and culture.</title>
        <authorList>
            <person name="Gilroy R."/>
            <person name="Ravi A."/>
            <person name="Getino M."/>
            <person name="Pursley I."/>
            <person name="Horton D.L."/>
            <person name="Alikhan N.F."/>
            <person name="Baker D."/>
            <person name="Gharbi K."/>
            <person name="Hall N."/>
            <person name="Watson M."/>
            <person name="Adriaenssens E.M."/>
            <person name="Foster-Nyarko E."/>
            <person name="Jarju S."/>
            <person name="Secka A."/>
            <person name="Antonio M."/>
            <person name="Oren A."/>
            <person name="Chaudhuri R.R."/>
            <person name="La Ragione R."/>
            <person name="Hildebrand F."/>
            <person name="Pallen M.J."/>
        </authorList>
    </citation>
    <scope>NUCLEOTIDE SEQUENCE</scope>
    <source>
        <strain evidence="13">ChiHecec1B25-7008</strain>
    </source>
</reference>
<feature type="domain" description="4Fe-4S ferredoxin-type" evidence="11">
    <location>
        <begin position="208"/>
        <end position="236"/>
    </location>
</feature>
<dbReference type="InterPro" id="IPR007202">
    <property type="entry name" value="4Fe-4S_dom"/>
</dbReference>
<feature type="binding site" evidence="10">
    <location>
        <position position="176"/>
    </location>
    <ligand>
        <name>[4Fe-4S] cluster</name>
        <dbReference type="ChEBI" id="CHEBI:49883"/>
        <label>3</label>
    </ligand>
</feature>
<evidence type="ECO:0000259" key="11">
    <source>
        <dbReference type="PROSITE" id="PS51379"/>
    </source>
</evidence>
<keyword evidence="2 10" id="KW-0004">4Fe-4S</keyword>
<comment type="caution">
    <text evidence="13">The sequence shown here is derived from an EMBL/GenBank/DDBJ whole genome shotgun (WGS) entry which is preliminary data.</text>
</comment>
<dbReference type="PROSITE" id="PS51379">
    <property type="entry name" value="4FE4S_FER_2"/>
    <property type="match status" value="4"/>
</dbReference>
<dbReference type="GO" id="GO:0046872">
    <property type="term" value="F:metal ion binding"/>
    <property type="evidence" value="ECO:0007669"/>
    <property type="project" value="UniProtKB-KW"/>
</dbReference>
<dbReference type="AlphaFoldDB" id="A0A9D2HSR4"/>
<feature type="binding site" evidence="10">
    <location>
        <position position="142"/>
    </location>
    <ligand>
        <name>[4Fe-4S] cluster</name>
        <dbReference type="ChEBI" id="CHEBI:49883"/>
        <label>2</label>
    </ligand>
</feature>
<evidence type="ECO:0000256" key="2">
    <source>
        <dbReference type="ARBA" id="ARBA00022485"/>
    </source>
</evidence>
<feature type="binding site" evidence="10">
    <location>
        <position position="179"/>
    </location>
    <ligand>
        <name>[4Fe-4S] cluster</name>
        <dbReference type="ChEBI" id="CHEBI:49883"/>
        <label>3</label>
    </ligand>
</feature>
<feature type="binding site" evidence="10">
    <location>
        <position position="148"/>
    </location>
    <ligand>
        <name>[4Fe-4S] cluster</name>
        <dbReference type="ChEBI" id="CHEBI:49883"/>
        <label>2</label>
    </ligand>
</feature>
<evidence type="ECO:0000256" key="7">
    <source>
        <dbReference type="ARBA" id="ARBA00023004"/>
    </source>
</evidence>
<dbReference type="GO" id="GO:0022900">
    <property type="term" value="P:electron transport chain"/>
    <property type="evidence" value="ECO:0007669"/>
    <property type="project" value="UniProtKB-UniRule"/>
</dbReference>
<accession>A0A9D2HSR4</accession>
<dbReference type="InterPro" id="IPR050395">
    <property type="entry name" value="4Fe4S_Ferredoxin_RnfB"/>
</dbReference>
<sequence>MNTILIAVIALGAIALLLALVLYGASRKFAVHEDPRIARIAEVLPQANCGGCGYPGCNGFAGACVAAGSLEGKLCPVGGQAVMDRVAAILGLESVQAEPLVATVRCSGTCEARPRQNLYDGARRCAILSSLCEGETGCAYGCLGCGDCADACSFGGLRMNPSTGLPEVDAAVCTACGACVRACPRGLIELRPRGRAEVLCASRDKGGVARKVCASACIGCGKCLKTCPSGAVVLEDNLARIDPRKCEACGRCVEACPQGVIVMN</sequence>
<keyword evidence="10" id="KW-1003">Cell membrane</keyword>
<feature type="region of interest" description="Hydrophobic" evidence="10">
    <location>
        <begin position="1"/>
        <end position="26"/>
    </location>
</feature>
<keyword evidence="8 10" id="KW-0411">Iron-sulfur</keyword>
<dbReference type="InterPro" id="IPR017900">
    <property type="entry name" value="4Fe4S_Fe_S_CS"/>
</dbReference>
<keyword evidence="5 10" id="KW-1278">Translocase</keyword>
<comment type="similarity">
    <text evidence="10">Belongs to the 4Fe4S bacterial-type ferredoxin family. RnfB subfamily.</text>
</comment>
<gene>
    <name evidence="10" type="primary">rnfB</name>
    <name evidence="13" type="ORF">H9785_05630</name>
</gene>
<evidence type="ECO:0000256" key="5">
    <source>
        <dbReference type="ARBA" id="ARBA00022967"/>
    </source>
</evidence>
<feature type="binding site" evidence="10">
    <location>
        <position position="183"/>
    </location>
    <ligand>
        <name>[4Fe-4S] cluster</name>
        <dbReference type="ChEBI" id="CHEBI:49883"/>
        <label>2</label>
    </ligand>
</feature>
<feature type="binding site" evidence="10">
    <location>
        <position position="145"/>
    </location>
    <ligand>
        <name>[4Fe-4S] cluster</name>
        <dbReference type="ChEBI" id="CHEBI:49883"/>
        <label>2</label>
    </ligand>
</feature>
<keyword evidence="6 10" id="KW-0249">Electron transport</keyword>
<dbReference type="CDD" id="cd10549">
    <property type="entry name" value="MtMvhB_like"/>
    <property type="match status" value="1"/>
</dbReference>
<dbReference type="InterPro" id="IPR017896">
    <property type="entry name" value="4Fe4S_Fe-S-bd"/>
</dbReference>
<evidence type="ECO:0000256" key="4">
    <source>
        <dbReference type="ARBA" id="ARBA00022737"/>
    </source>
</evidence>
<dbReference type="EC" id="7.-.-.-" evidence="10"/>
<feature type="domain" description="4Fe-4S ferredoxin-type" evidence="11">
    <location>
        <begin position="142"/>
        <end position="162"/>
    </location>
</feature>
<dbReference type="PROSITE" id="PS51656">
    <property type="entry name" value="4FE4S"/>
    <property type="match status" value="1"/>
</dbReference>
<feature type="domain" description="4Fe-4S ferredoxin-type" evidence="11">
    <location>
        <begin position="237"/>
        <end position="264"/>
    </location>
</feature>
<comment type="function">
    <text evidence="10">Part of a membrane-bound complex that couples electron transfer with translocation of ions across the membrane.</text>
</comment>
<evidence type="ECO:0000256" key="1">
    <source>
        <dbReference type="ARBA" id="ARBA00022448"/>
    </source>
</evidence>
<feature type="binding site" evidence="10">
    <location>
        <position position="52"/>
    </location>
    <ligand>
        <name>[4Fe-4S] cluster</name>
        <dbReference type="ChEBI" id="CHEBI:49883"/>
        <label>1</label>
    </ligand>
</feature>
<dbReference type="NCBIfam" id="TIGR01944">
    <property type="entry name" value="rnfB"/>
    <property type="match status" value="1"/>
</dbReference>
<evidence type="ECO:0000256" key="3">
    <source>
        <dbReference type="ARBA" id="ARBA00022723"/>
    </source>
</evidence>
<dbReference type="Proteomes" id="UP000823860">
    <property type="component" value="Unassembled WGS sequence"/>
</dbReference>